<evidence type="ECO:0000313" key="2">
    <source>
        <dbReference type="EMBL" id="OBT93731.1"/>
    </source>
</evidence>
<reference evidence="3" key="2">
    <citation type="journal article" date="2018" name="Nat. Commun.">
        <title>Extreme sensitivity to ultraviolet light in the fungal pathogen causing white-nose syndrome of bats.</title>
        <authorList>
            <person name="Palmer J.M."/>
            <person name="Drees K.P."/>
            <person name="Foster J.T."/>
            <person name="Lindner D.L."/>
        </authorList>
    </citation>
    <scope>NUCLEOTIDE SEQUENCE [LARGE SCALE GENOMIC DNA]</scope>
    <source>
        <strain evidence="3">UAMH 10579</strain>
    </source>
</reference>
<dbReference type="EMBL" id="KV460250">
    <property type="protein sequence ID" value="OBT93731.1"/>
    <property type="molecule type" value="Genomic_DNA"/>
</dbReference>
<protein>
    <recommendedName>
        <fullName evidence="4">P-loop containing nucleoside triphosphate hydrolase protein</fullName>
    </recommendedName>
</protein>
<gene>
    <name evidence="2" type="ORF">VE01_08121</name>
</gene>
<dbReference type="AlphaFoldDB" id="A0A1B8GD20"/>
<evidence type="ECO:0000256" key="1">
    <source>
        <dbReference type="SAM" id="Phobius"/>
    </source>
</evidence>
<sequence length="272" mass="31226">MAACKPHLIDKEQLPEASNSVKVLCLGMCRTGTTSLLAALTTLGYTPIHMTIILEDARQKELWTEAIEKTFISGGSEAPYGRAEFDVLLSGYDVALDVPCAIFGEQLIKAYPDAKVILTTRPVGSWITSMQSTIWQFMRWPSYRILRYVEPEFMGSFLKLVELIFFVHNKNNYGGEKAEQAYISHNKRIRELTPPDRLLELSPPFHLDELCNFLGKPVPLDGYPHANSTQEYTPKIYRRRNKSLALALKRLGRLFFQLFPFTLLLWYIYHWS</sequence>
<dbReference type="PANTHER" id="PTHR36978">
    <property type="entry name" value="P-LOOP CONTAINING NUCLEOTIDE TRIPHOSPHATE HYDROLASE"/>
    <property type="match status" value="1"/>
</dbReference>
<feature type="transmembrane region" description="Helical" evidence="1">
    <location>
        <begin position="251"/>
        <end position="269"/>
    </location>
</feature>
<dbReference type="GeneID" id="28841507"/>
<keyword evidence="1" id="KW-1133">Transmembrane helix</keyword>
<dbReference type="RefSeq" id="XP_018127464.1">
    <property type="nucleotide sequence ID" value="XM_018277549.1"/>
</dbReference>
<proteinExistence type="predicted"/>
<dbReference type="STRING" id="342668.A0A1B8GD20"/>
<dbReference type="InterPro" id="IPR027417">
    <property type="entry name" value="P-loop_NTPase"/>
</dbReference>
<keyword evidence="1" id="KW-0812">Transmembrane</keyword>
<dbReference type="Pfam" id="PF17784">
    <property type="entry name" value="Sulfotransfer_4"/>
    <property type="match status" value="1"/>
</dbReference>
<dbReference type="Proteomes" id="UP000091956">
    <property type="component" value="Unassembled WGS sequence"/>
</dbReference>
<dbReference type="SUPFAM" id="SSF52540">
    <property type="entry name" value="P-loop containing nucleoside triphosphate hydrolases"/>
    <property type="match status" value="1"/>
</dbReference>
<evidence type="ECO:0008006" key="4">
    <source>
        <dbReference type="Google" id="ProtNLM"/>
    </source>
</evidence>
<dbReference type="OrthoDB" id="408152at2759"/>
<name>A0A1B8GD20_9PEZI</name>
<reference evidence="2 3" key="1">
    <citation type="submission" date="2016-03" db="EMBL/GenBank/DDBJ databases">
        <title>Comparative genomics of Pseudogymnoascus destructans, the fungus causing white-nose syndrome of bats.</title>
        <authorList>
            <person name="Palmer J.M."/>
            <person name="Drees K.P."/>
            <person name="Foster J.T."/>
            <person name="Lindner D.L."/>
        </authorList>
    </citation>
    <scope>NUCLEOTIDE SEQUENCE [LARGE SCALE GENOMIC DNA]</scope>
    <source>
        <strain evidence="2 3">UAMH 10579</strain>
    </source>
</reference>
<accession>A0A1B8GD20</accession>
<evidence type="ECO:0000313" key="3">
    <source>
        <dbReference type="Proteomes" id="UP000091956"/>
    </source>
</evidence>
<dbReference type="PANTHER" id="PTHR36978:SF4">
    <property type="entry name" value="P-LOOP CONTAINING NUCLEOSIDE TRIPHOSPHATE HYDROLASE PROTEIN"/>
    <property type="match status" value="1"/>
</dbReference>
<keyword evidence="1" id="KW-0472">Membrane</keyword>
<dbReference type="InterPro" id="IPR040632">
    <property type="entry name" value="Sulfotransfer_4"/>
</dbReference>
<keyword evidence="3" id="KW-1185">Reference proteome</keyword>
<dbReference type="Gene3D" id="3.40.50.300">
    <property type="entry name" value="P-loop containing nucleotide triphosphate hydrolases"/>
    <property type="match status" value="1"/>
</dbReference>
<organism evidence="2 3">
    <name type="scientific">Pseudogymnoascus verrucosus</name>
    <dbReference type="NCBI Taxonomy" id="342668"/>
    <lineage>
        <taxon>Eukaryota</taxon>
        <taxon>Fungi</taxon>
        <taxon>Dikarya</taxon>
        <taxon>Ascomycota</taxon>
        <taxon>Pezizomycotina</taxon>
        <taxon>Leotiomycetes</taxon>
        <taxon>Thelebolales</taxon>
        <taxon>Thelebolaceae</taxon>
        <taxon>Pseudogymnoascus</taxon>
    </lineage>
</organism>